<dbReference type="AlphaFoldDB" id="A0A0F9D4D7"/>
<name>A0A0F9D4D7_9ZZZZ</name>
<dbReference type="EMBL" id="LAZR01041160">
    <property type="protein sequence ID" value="KKL12686.1"/>
    <property type="molecule type" value="Genomic_DNA"/>
</dbReference>
<accession>A0A0F9D4D7</accession>
<organism evidence="2">
    <name type="scientific">marine sediment metagenome</name>
    <dbReference type="NCBI Taxonomy" id="412755"/>
    <lineage>
        <taxon>unclassified sequences</taxon>
        <taxon>metagenomes</taxon>
        <taxon>ecological metagenomes</taxon>
    </lineage>
</organism>
<feature type="region of interest" description="Disordered" evidence="1">
    <location>
        <begin position="35"/>
        <end position="61"/>
    </location>
</feature>
<gene>
    <name evidence="2" type="ORF">LCGC14_2533260</name>
</gene>
<comment type="caution">
    <text evidence="2">The sequence shown here is derived from an EMBL/GenBank/DDBJ whole genome shotgun (WGS) entry which is preliminary data.</text>
</comment>
<protein>
    <submittedName>
        <fullName evidence="2">Uncharacterized protein</fullName>
    </submittedName>
</protein>
<proteinExistence type="predicted"/>
<sequence>MPEQIPPELIDRIKQTLEALTSSDCRVDDIYASEQREIVEPEEPSSGNGGSPPRSTPMPTGVRRFSLYVRYVVIAEEKAFKDHQKEEA</sequence>
<evidence type="ECO:0000313" key="2">
    <source>
        <dbReference type="EMBL" id="KKL12686.1"/>
    </source>
</evidence>
<reference evidence="2" key="1">
    <citation type="journal article" date="2015" name="Nature">
        <title>Complex archaea that bridge the gap between prokaryotes and eukaryotes.</title>
        <authorList>
            <person name="Spang A."/>
            <person name="Saw J.H."/>
            <person name="Jorgensen S.L."/>
            <person name="Zaremba-Niedzwiedzka K."/>
            <person name="Martijn J."/>
            <person name="Lind A.E."/>
            <person name="van Eijk R."/>
            <person name="Schleper C."/>
            <person name="Guy L."/>
            <person name="Ettema T.J."/>
        </authorList>
    </citation>
    <scope>NUCLEOTIDE SEQUENCE</scope>
</reference>
<evidence type="ECO:0000256" key="1">
    <source>
        <dbReference type="SAM" id="MobiDB-lite"/>
    </source>
</evidence>